<feature type="region of interest" description="Disordered" evidence="1">
    <location>
        <begin position="1"/>
        <end position="41"/>
    </location>
</feature>
<feature type="transmembrane region" description="Helical" evidence="2">
    <location>
        <begin position="356"/>
        <end position="375"/>
    </location>
</feature>
<organism evidence="4 5">
    <name type="scientific">Streptomyces bathyalis</name>
    <dbReference type="NCBI Taxonomy" id="2710756"/>
    <lineage>
        <taxon>Bacteria</taxon>
        <taxon>Bacillati</taxon>
        <taxon>Actinomycetota</taxon>
        <taxon>Actinomycetes</taxon>
        <taxon>Kitasatosporales</taxon>
        <taxon>Streptomycetaceae</taxon>
        <taxon>Streptomyces</taxon>
    </lineage>
</organism>
<feature type="compositionally biased region" description="Low complexity" evidence="1">
    <location>
        <begin position="1"/>
        <end position="16"/>
    </location>
</feature>
<proteinExistence type="predicted"/>
<feature type="transmembrane region" description="Helical" evidence="2">
    <location>
        <begin position="178"/>
        <end position="201"/>
    </location>
</feature>
<dbReference type="Pfam" id="PF04235">
    <property type="entry name" value="DUF418"/>
    <property type="match status" value="1"/>
</dbReference>
<evidence type="ECO:0000259" key="3">
    <source>
        <dbReference type="Pfam" id="PF04235"/>
    </source>
</evidence>
<feature type="transmembrane region" description="Helical" evidence="2">
    <location>
        <begin position="154"/>
        <end position="171"/>
    </location>
</feature>
<feature type="transmembrane region" description="Helical" evidence="2">
    <location>
        <begin position="246"/>
        <end position="270"/>
    </location>
</feature>
<dbReference type="RefSeq" id="WP_246531041.1">
    <property type="nucleotide sequence ID" value="NZ_CP048882.1"/>
</dbReference>
<feature type="transmembrane region" description="Helical" evidence="2">
    <location>
        <begin position="131"/>
        <end position="148"/>
    </location>
</feature>
<evidence type="ECO:0000313" key="5">
    <source>
        <dbReference type="Proteomes" id="UP000595046"/>
    </source>
</evidence>
<gene>
    <name evidence="4" type="ORF">G4Z16_24695</name>
</gene>
<feature type="transmembrane region" description="Helical" evidence="2">
    <location>
        <begin position="282"/>
        <end position="300"/>
    </location>
</feature>
<evidence type="ECO:0000256" key="2">
    <source>
        <dbReference type="SAM" id="Phobius"/>
    </source>
</evidence>
<feature type="transmembrane region" description="Helical" evidence="2">
    <location>
        <begin position="312"/>
        <end position="336"/>
    </location>
</feature>
<sequence length="437" mass="45667">MQASAPRPSQPQPYQANSPAPAPFTAPEAPGSGPGPAAPADGRRLADVDALRGFALLGILVVNATYFASVFHGTGIEDPAFTSRTDTVVGWFVSTLLETKFYLLFSFLFGYSFTLQRRAAARRGTRFTASMLRRLAMLAVIGAAHAVLLFTGDILTTYAMLGLILLCLGRLRPRTAVLVAVVLLTLTAAVYAGLGALQAAAGGHGPPDAASITADARSLAGQLTGNPGQVVAAHLRDLPDTAAVLLLFQAPAALAMFLLGLAAGTCNVLAGPLRHCAAARRIQWIGFPVGLAGSVIYTHAGLHGPGTPYEAYALAVDLLTAPALTAAYVVTLLCALHGRCGERLTGVLAPAGRMALSNYLLQSAVLAVVFTGYGLSAVGRLHPPAVLALALALYLIQLRLSAHWMRTHAHGPVEWVLRAVTVLEFPAWRRIAGRHSG</sequence>
<dbReference type="KEGG" id="sbat:G4Z16_24695"/>
<dbReference type="PANTHER" id="PTHR30590">
    <property type="entry name" value="INNER MEMBRANE PROTEIN"/>
    <property type="match status" value="1"/>
</dbReference>
<accession>A0A7T1T9X0</accession>
<dbReference type="PANTHER" id="PTHR30590:SF2">
    <property type="entry name" value="INNER MEMBRANE PROTEIN"/>
    <property type="match status" value="1"/>
</dbReference>
<keyword evidence="2" id="KW-1133">Transmembrane helix</keyword>
<name>A0A7T1T9X0_9ACTN</name>
<dbReference type="EMBL" id="CP048882">
    <property type="protein sequence ID" value="QPP09080.1"/>
    <property type="molecule type" value="Genomic_DNA"/>
</dbReference>
<evidence type="ECO:0000256" key="1">
    <source>
        <dbReference type="SAM" id="MobiDB-lite"/>
    </source>
</evidence>
<dbReference type="Proteomes" id="UP000595046">
    <property type="component" value="Chromosome"/>
</dbReference>
<keyword evidence="2" id="KW-0472">Membrane</keyword>
<keyword evidence="2" id="KW-0812">Transmembrane</keyword>
<dbReference type="AlphaFoldDB" id="A0A7T1T9X0"/>
<dbReference type="InterPro" id="IPR007349">
    <property type="entry name" value="DUF418"/>
</dbReference>
<feature type="domain" description="DUF418" evidence="3">
    <location>
        <begin position="265"/>
        <end position="422"/>
    </location>
</feature>
<feature type="transmembrane region" description="Helical" evidence="2">
    <location>
        <begin position="381"/>
        <end position="400"/>
    </location>
</feature>
<protein>
    <submittedName>
        <fullName evidence="4">DUF418 domain-containing protein</fullName>
    </submittedName>
</protein>
<feature type="transmembrane region" description="Helical" evidence="2">
    <location>
        <begin position="91"/>
        <end position="111"/>
    </location>
</feature>
<feature type="transmembrane region" description="Helical" evidence="2">
    <location>
        <begin position="53"/>
        <end position="71"/>
    </location>
</feature>
<evidence type="ECO:0000313" key="4">
    <source>
        <dbReference type="EMBL" id="QPP09080.1"/>
    </source>
</evidence>
<reference evidence="5" key="1">
    <citation type="submission" date="2020-02" db="EMBL/GenBank/DDBJ databases">
        <title>Streptomyces sp. ASO4wet.</title>
        <authorList>
            <person name="Risdian C."/>
            <person name="Landwehr W."/>
            <person name="Schupp P."/>
            <person name="Wink J."/>
        </authorList>
    </citation>
    <scope>NUCLEOTIDE SEQUENCE [LARGE SCALE GENOMIC DNA]</scope>
    <source>
        <strain evidence="5">ASO4wet</strain>
    </source>
</reference>
<keyword evidence="5" id="KW-1185">Reference proteome</keyword>
<dbReference type="InterPro" id="IPR052529">
    <property type="entry name" value="Bact_Transport_Assoc"/>
</dbReference>